<evidence type="ECO:0000256" key="5">
    <source>
        <dbReference type="ARBA" id="ARBA00022729"/>
    </source>
</evidence>
<keyword evidence="4" id="KW-0479">Metal-binding</keyword>
<evidence type="ECO:0000256" key="3">
    <source>
        <dbReference type="ARBA" id="ARBA00012662"/>
    </source>
</evidence>
<reference evidence="13 14" key="1">
    <citation type="submission" date="2019-12" db="EMBL/GenBank/DDBJ databases">
        <title>Whole genome shotgun sequence of Streptomyces tubercidicus NBRC 13090.</title>
        <authorList>
            <person name="Ichikawa N."/>
            <person name="Kimura A."/>
            <person name="Kitahashi Y."/>
            <person name="Komaki H."/>
            <person name="Tamura T."/>
        </authorList>
    </citation>
    <scope>NUCLEOTIDE SEQUENCE [LARGE SCALE GENOMIC DNA]</scope>
    <source>
        <strain evidence="13 14">NBRC 13090</strain>
    </source>
</reference>
<dbReference type="InterPro" id="IPR008979">
    <property type="entry name" value="Galactose-bd-like_sf"/>
</dbReference>
<dbReference type="PRINTS" id="PR00741">
    <property type="entry name" value="GLHYDRLASE29"/>
</dbReference>
<evidence type="ECO:0000256" key="4">
    <source>
        <dbReference type="ARBA" id="ARBA00022723"/>
    </source>
</evidence>
<dbReference type="Pfam" id="PF01120">
    <property type="entry name" value="Alpha_L_fucos"/>
    <property type="match status" value="1"/>
</dbReference>
<comment type="similarity">
    <text evidence="2">Belongs to the glycosyl hydrolase 29 family.</text>
</comment>
<dbReference type="GO" id="GO:0005764">
    <property type="term" value="C:lysosome"/>
    <property type="evidence" value="ECO:0007669"/>
    <property type="project" value="TreeGrafter"/>
</dbReference>
<feature type="chain" id="PRO_5025022739" description="alpha-L-fucosidase" evidence="11">
    <location>
        <begin position="28"/>
        <end position="477"/>
    </location>
</feature>
<dbReference type="InterPro" id="IPR006585">
    <property type="entry name" value="FTP1"/>
</dbReference>
<dbReference type="SUPFAM" id="SSF49785">
    <property type="entry name" value="Galactose-binding domain-like"/>
    <property type="match status" value="1"/>
</dbReference>
<dbReference type="GO" id="GO:0006004">
    <property type="term" value="P:fucose metabolic process"/>
    <property type="evidence" value="ECO:0007669"/>
    <property type="project" value="InterPro"/>
</dbReference>
<dbReference type="OrthoDB" id="5526311at2"/>
<accession>A0A640V3V8</accession>
<evidence type="ECO:0000256" key="9">
    <source>
        <dbReference type="ARBA" id="ARBA00023295"/>
    </source>
</evidence>
<organism evidence="13 14">
    <name type="scientific">Streptomyces tubercidicus</name>
    <dbReference type="NCBI Taxonomy" id="47759"/>
    <lineage>
        <taxon>Bacteria</taxon>
        <taxon>Bacillati</taxon>
        <taxon>Actinomycetota</taxon>
        <taxon>Actinomycetes</taxon>
        <taxon>Kitasatosporales</taxon>
        <taxon>Streptomycetaceae</taxon>
        <taxon>Streptomyces</taxon>
    </lineage>
</organism>
<evidence type="ECO:0000256" key="2">
    <source>
        <dbReference type="ARBA" id="ARBA00007951"/>
    </source>
</evidence>
<feature type="compositionally biased region" description="Polar residues" evidence="10">
    <location>
        <begin position="403"/>
        <end position="418"/>
    </location>
</feature>
<feature type="domain" description="F5/8 type C" evidence="12">
    <location>
        <begin position="30"/>
        <end position="194"/>
    </location>
</feature>
<dbReference type="InterPro" id="IPR017853">
    <property type="entry name" value="GH"/>
</dbReference>
<comment type="caution">
    <text evidence="13">The sequence shown here is derived from an EMBL/GenBank/DDBJ whole genome shotgun (WGS) entry which is preliminary data.</text>
</comment>
<evidence type="ECO:0000313" key="13">
    <source>
        <dbReference type="EMBL" id="GFE41585.1"/>
    </source>
</evidence>
<evidence type="ECO:0000259" key="12">
    <source>
        <dbReference type="PROSITE" id="PS50022"/>
    </source>
</evidence>
<dbReference type="PROSITE" id="PS50022">
    <property type="entry name" value="FA58C_3"/>
    <property type="match status" value="1"/>
</dbReference>
<dbReference type="Pfam" id="PF22633">
    <property type="entry name" value="F5_F8_type_C_2"/>
    <property type="match status" value="1"/>
</dbReference>
<feature type="region of interest" description="Disordered" evidence="10">
    <location>
        <begin position="397"/>
        <end position="418"/>
    </location>
</feature>
<dbReference type="AlphaFoldDB" id="A0A640V3V8"/>
<evidence type="ECO:0000313" key="14">
    <source>
        <dbReference type="Proteomes" id="UP000431826"/>
    </source>
</evidence>
<dbReference type="Proteomes" id="UP000431826">
    <property type="component" value="Unassembled WGS sequence"/>
</dbReference>
<keyword evidence="5 11" id="KW-0732">Signal</keyword>
<keyword evidence="9" id="KW-0326">Glycosidase</keyword>
<dbReference type="GO" id="GO:0016139">
    <property type="term" value="P:glycoside catabolic process"/>
    <property type="evidence" value="ECO:0007669"/>
    <property type="project" value="TreeGrafter"/>
</dbReference>
<dbReference type="PANTHER" id="PTHR10030">
    <property type="entry name" value="ALPHA-L-FUCOSIDASE"/>
    <property type="match status" value="1"/>
</dbReference>
<dbReference type="InterPro" id="IPR016286">
    <property type="entry name" value="FUC_metazoa-typ"/>
</dbReference>
<dbReference type="Gene3D" id="3.20.20.80">
    <property type="entry name" value="Glycosidases"/>
    <property type="match status" value="1"/>
</dbReference>
<feature type="compositionally biased region" description="Polar residues" evidence="10">
    <location>
        <begin position="86"/>
        <end position="98"/>
    </location>
</feature>
<evidence type="ECO:0000256" key="7">
    <source>
        <dbReference type="ARBA" id="ARBA00022837"/>
    </source>
</evidence>
<keyword evidence="7" id="KW-0106">Calcium</keyword>
<evidence type="ECO:0000256" key="10">
    <source>
        <dbReference type="SAM" id="MobiDB-lite"/>
    </source>
</evidence>
<evidence type="ECO:0000256" key="8">
    <source>
        <dbReference type="ARBA" id="ARBA00023157"/>
    </source>
</evidence>
<dbReference type="GO" id="GO:0004560">
    <property type="term" value="F:alpha-L-fucosidase activity"/>
    <property type="evidence" value="ECO:0007669"/>
    <property type="project" value="InterPro"/>
</dbReference>
<dbReference type="InterPro" id="IPR057739">
    <property type="entry name" value="Glyco_hydro_29_N"/>
</dbReference>
<keyword evidence="6" id="KW-0378">Hydrolase</keyword>
<dbReference type="EC" id="3.2.1.51" evidence="3"/>
<evidence type="ECO:0000256" key="11">
    <source>
        <dbReference type="SAM" id="SignalP"/>
    </source>
</evidence>
<evidence type="ECO:0000256" key="6">
    <source>
        <dbReference type="ARBA" id="ARBA00022801"/>
    </source>
</evidence>
<sequence>MRSWKTGMASALAVLGLLATGITQAAAAPEGPPAAAGAPSGSEVRNLAFGTAATQSSTYKGAAANRAVDGDTKGTAGEAAGEVTGSVSHTNRESQPYWQTDLGASKKVNKVVVWNRTDCCTTRLSNFWVLTSDKPITGRSLTDARNQTGVTAKKVDSLSAASAEVSTGHSARYLRIQLEGTDYLNLAEVQVFGDEVLTPSTAAQKWVKDNPFGMFLHYNMSTYQNKQWADPQGNPADFNPTSLNPGQWAQSIKDAGMTFGVLTAKHHDGFALWDSAQSDYDIAKSPYKGGKGDIVREYVDAMHAKGLKVGLYFSIWDRHNGDSTALVQNQLRELLTKYGQIDYLWFDGWGWQVPYSTIPYQPVRDMIREVSPHTVVANNDHRKSLLTSDVIVYEVPVDGMPPATNTRPTDGSDTLDTNSTWFHTTGTGAPRPAADIVKNLHNATAGNALYLLNVGPDRTGRLPQNYVDRLKEIGSTS</sequence>
<proteinExistence type="inferred from homology"/>
<protein>
    <recommendedName>
        <fullName evidence="3">alpha-L-fucosidase</fullName>
        <ecNumber evidence="3">3.2.1.51</ecNumber>
    </recommendedName>
</protein>
<feature type="region of interest" description="Disordered" evidence="10">
    <location>
        <begin position="68"/>
        <end position="99"/>
    </location>
</feature>
<dbReference type="SMART" id="SM00812">
    <property type="entry name" value="Alpha_L_fucos"/>
    <property type="match status" value="1"/>
</dbReference>
<dbReference type="Gene3D" id="2.60.120.260">
    <property type="entry name" value="Galactose-binding domain-like"/>
    <property type="match status" value="1"/>
</dbReference>
<feature type="signal peptide" evidence="11">
    <location>
        <begin position="1"/>
        <end position="27"/>
    </location>
</feature>
<dbReference type="EMBL" id="BLIR01000003">
    <property type="protein sequence ID" value="GFE41585.1"/>
    <property type="molecule type" value="Genomic_DNA"/>
</dbReference>
<feature type="compositionally biased region" description="Low complexity" evidence="10">
    <location>
        <begin position="73"/>
        <end position="85"/>
    </location>
</feature>
<gene>
    <name evidence="13" type="ORF">Stube_62580</name>
</gene>
<comment type="function">
    <text evidence="1">Alpha-L-fucosidase is responsible for hydrolyzing the alpha-1,6-linked fucose joined to the reducing-end N-acetylglucosamine of the carbohydrate moieties of glycoproteins.</text>
</comment>
<dbReference type="GO" id="GO:0046872">
    <property type="term" value="F:metal ion binding"/>
    <property type="evidence" value="ECO:0007669"/>
    <property type="project" value="UniProtKB-KW"/>
</dbReference>
<dbReference type="SMART" id="SM00607">
    <property type="entry name" value="FTP"/>
    <property type="match status" value="1"/>
</dbReference>
<keyword evidence="14" id="KW-1185">Reference proteome</keyword>
<keyword evidence="8" id="KW-1015">Disulfide bond</keyword>
<dbReference type="InterPro" id="IPR000421">
    <property type="entry name" value="FA58C"/>
</dbReference>
<dbReference type="SUPFAM" id="SSF51445">
    <property type="entry name" value="(Trans)glycosidases"/>
    <property type="match status" value="1"/>
</dbReference>
<dbReference type="InterPro" id="IPR000933">
    <property type="entry name" value="Glyco_hydro_29"/>
</dbReference>
<dbReference type="PANTHER" id="PTHR10030:SF37">
    <property type="entry name" value="ALPHA-L-FUCOSIDASE-RELATED"/>
    <property type="match status" value="1"/>
</dbReference>
<name>A0A640V3V8_9ACTN</name>
<evidence type="ECO:0000256" key="1">
    <source>
        <dbReference type="ARBA" id="ARBA00004071"/>
    </source>
</evidence>